<proteinExistence type="predicted"/>
<accession>A0A5B8XCG6</accession>
<dbReference type="Pfam" id="PF02661">
    <property type="entry name" value="Fic"/>
    <property type="match status" value="1"/>
</dbReference>
<dbReference type="RefSeq" id="WP_146820328.1">
    <property type="nucleotide sequence ID" value="NZ_CP029077.1"/>
</dbReference>
<sequence>MRFLETDEIIEINKLTTAEQGGLHGLRDKHLLESAIANPKNLYHYQNSDIYTLASSYAVSIIKNHPFLDGNKRTGFLSMDLFLRMNGKKIKFPHKEAVETMVKVATSEVDLQGLSEWLKGL</sequence>
<dbReference type="Gene3D" id="1.20.120.1870">
    <property type="entry name" value="Fic/DOC protein, Fido domain"/>
    <property type="match status" value="1"/>
</dbReference>
<dbReference type="AlphaFoldDB" id="A0A5B8XCG6"/>
<dbReference type="PANTHER" id="PTHR39426">
    <property type="entry name" value="HOMOLOGY TO DEATH-ON-CURING PROTEIN OF PHAGE P1"/>
    <property type="match status" value="1"/>
</dbReference>
<evidence type="ECO:0000259" key="1">
    <source>
        <dbReference type="PROSITE" id="PS51459"/>
    </source>
</evidence>
<dbReference type="EMBL" id="CP029077">
    <property type="protein sequence ID" value="QED23028.1"/>
    <property type="molecule type" value="Genomic_DNA"/>
</dbReference>
<evidence type="ECO:0000313" key="2">
    <source>
        <dbReference type="EMBL" id="QED23028.1"/>
    </source>
</evidence>
<gene>
    <name evidence="2" type="ORF">Deia_00220</name>
</gene>
<dbReference type="PIRSF" id="PIRSF018297">
    <property type="entry name" value="Doc"/>
    <property type="match status" value="1"/>
</dbReference>
<dbReference type="InterPro" id="IPR053737">
    <property type="entry name" value="Type_II_TA_Toxin"/>
</dbReference>
<dbReference type="GO" id="GO:0016301">
    <property type="term" value="F:kinase activity"/>
    <property type="evidence" value="ECO:0007669"/>
    <property type="project" value="InterPro"/>
</dbReference>
<organism evidence="2 3">
    <name type="scientific">Candidatus Deianiraea vastatrix</name>
    <dbReference type="NCBI Taxonomy" id="2163644"/>
    <lineage>
        <taxon>Bacteria</taxon>
        <taxon>Pseudomonadati</taxon>
        <taxon>Pseudomonadota</taxon>
        <taxon>Alphaproteobacteria</taxon>
        <taxon>Rickettsiales</taxon>
        <taxon>Candidatus Deianiraeaceae</taxon>
        <taxon>Candidatus Deianiraea</taxon>
    </lineage>
</organism>
<name>A0A5B8XCG6_9RICK</name>
<dbReference type="InterPro" id="IPR036597">
    <property type="entry name" value="Fido-like_dom_sf"/>
</dbReference>
<dbReference type="InterPro" id="IPR006440">
    <property type="entry name" value="Doc"/>
</dbReference>
<dbReference type="OrthoDB" id="9802752at2"/>
<dbReference type="Proteomes" id="UP000321934">
    <property type="component" value="Chromosome"/>
</dbReference>
<dbReference type="SUPFAM" id="SSF140931">
    <property type="entry name" value="Fic-like"/>
    <property type="match status" value="1"/>
</dbReference>
<dbReference type="NCBIfam" id="TIGR01550">
    <property type="entry name" value="DOC_P1"/>
    <property type="match status" value="1"/>
</dbReference>
<keyword evidence="3" id="KW-1185">Reference proteome</keyword>
<reference evidence="2 3" key="1">
    <citation type="journal article" date="2019" name="ISME J.">
        <title>Deianiraea, an extracellular bacterium associated with the ciliate Paramecium, suggests an alternative scenario for the evolution of Rickettsiales.</title>
        <authorList>
            <person name="Castelli M."/>
            <person name="Sabaneyeva E."/>
            <person name="Lanzoni O."/>
            <person name="Lebedeva N."/>
            <person name="Floriano A.M."/>
            <person name="Gaiarsa S."/>
            <person name="Benken K."/>
            <person name="Modeo L."/>
            <person name="Bandi C."/>
            <person name="Potekhin A."/>
            <person name="Sassera D."/>
            <person name="Petroni G."/>
        </authorList>
    </citation>
    <scope>NUCLEOTIDE SEQUENCE [LARGE SCALE GENOMIC DNA]</scope>
    <source>
        <strain evidence="2">CyL4-1</strain>
    </source>
</reference>
<dbReference type="PANTHER" id="PTHR39426:SF1">
    <property type="entry name" value="HOMOLOGY TO DEATH-ON-CURING PROTEIN OF PHAGE P1"/>
    <property type="match status" value="1"/>
</dbReference>
<dbReference type="InterPro" id="IPR003812">
    <property type="entry name" value="Fido"/>
</dbReference>
<feature type="domain" description="Fido" evidence="1">
    <location>
        <begin position="4"/>
        <end position="120"/>
    </location>
</feature>
<dbReference type="PROSITE" id="PS51459">
    <property type="entry name" value="FIDO"/>
    <property type="match status" value="1"/>
</dbReference>
<protein>
    <submittedName>
        <fullName evidence="2">Toxin Doc</fullName>
    </submittedName>
</protein>
<evidence type="ECO:0000313" key="3">
    <source>
        <dbReference type="Proteomes" id="UP000321934"/>
    </source>
</evidence>